<dbReference type="Pfam" id="PF22764">
    <property type="entry name" value="E217_Gp32"/>
    <property type="match status" value="1"/>
</dbReference>
<evidence type="ECO:0000313" key="2">
    <source>
        <dbReference type="Proteomes" id="UP000247485"/>
    </source>
</evidence>
<dbReference type="InterPro" id="IPR054440">
    <property type="entry name" value="Gp32-like"/>
</dbReference>
<dbReference type="EMBL" id="QJJG01000014">
    <property type="protein sequence ID" value="PXW42171.1"/>
    <property type="molecule type" value="Genomic_DNA"/>
</dbReference>
<accession>A0A318FGH7</accession>
<proteinExistence type="predicted"/>
<gene>
    <name evidence="1" type="ORF">DET57_114163</name>
</gene>
<reference evidence="1 2" key="1">
    <citation type="submission" date="2018-05" db="EMBL/GenBank/DDBJ databases">
        <title>Freshwater and sediment microbial communities from various areas in North America, analyzing microbe dynamics in response to fracking.</title>
        <authorList>
            <person name="Lamendella R."/>
        </authorList>
    </citation>
    <scope>NUCLEOTIDE SEQUENCE [LARGE SCALE GENOMIC DNA]</scope>
    <source>
        <strain evidence="1 2">67</strain>
    </source>
</reference>
<dbReference type="Proteomes" id="UP000247485">
    <property type="component" value="Unassembled WGS sequence"/>
</dbReference>
<evidence type="ECO:0000313" key="1">
    <source>
        <dbReference type="EMBL" id="PXW42171.1"/>
    </source>
</evidence>
<sequence>MSNQNITSADAVITLTVPNLYPSGFTLEEFEAQNIFDMSDSDMAEKVRTADGKLLAGYVFGDIQWTFHLAASSDSINYINTWANTEKAGKTKLRCFGTIILPSLGMKYTLNNGVLMRWRWVPSAGRIMQPIPGMIEWESITPASYSA</sequence>
<name>A0A318FGH7_KLEOX</name>
<protein>
    <submittedName>
        <fullName evidence="1">Uncharacterized protein</fullName>
    </submittedName>
</protein>
<dbReference type="RefSeq" id="WP_110275708.1">
    <property type="nucleotide sequence ID" value="NZ_QJJG01000014.1"/>
</dbReference>
<dbReference type="AlphaFoldDB" id="A0A318FGH7"/>
<comment type="caution">
    <text evidence="1">The sequence shown here is derived from an EMBL/GenBank/DDBJ whole genome shotgun (WGS) entry which is preliminary data.</text>
</comment>
<organism evidence="1 2">
    <name type="scientific">Klebsiella oxytoca</name>
    <dbReference type="NCBI Taxonomy" id="571"/>
    <lineage>
        <taxon>Bacteria</taxon>
        <taxon>Pseudomonadati</taxon>
        <taxon>Pseudomonadota</taxon>
        <taxon>Gammaproteobacteria</taxon>
        <taxon>Enterobacterales</taxon>
        <taxon>Enterobacteriaceae</taxon>
        <taxon>Klebsiella/Raoultella group</taxon>
        <taxon>Klebsiella</taxon>
    </lineage>
</organism>